<dbReference type="EMBL" id="FQZB01000005">
    <property type="protein sequence ID" value="SHI87919.1"/>
    <property type="molecule type" value="Genomic_DNA"/>
</dbReference>
<evidence type="ECO:0000313" key="1">
    <source>
        <dbReference type="EMBL" id="SHI87919.1"/>
    </source>
</evidence>
<sequence>MIESTFCMHNSFKENPIHYIRMSKFEYLNLRFKFSLMDSDIFSMLDYYLVL</sequence>
<dbReference type="STRING" id="1121302.SAMN02745163_00922"/>
<protein>
    <submittedName>
        <fullName evidence="1">Uncharacterized protein</fullName>
    </submittedName>
</protein>
<gene>
    <name evidence="1" type="ORF">SAMN02745163_00922</name>
</gene>
<name>A0A1M6ERD5_9CLOT</name>
<dbReference type="AlphaFoldDB" id="A0A1M6ERD5"/>
<dbReference type="Proteomes" id="UP000184310">
    <property type="component" value="Unassembled WGS sequence"/>
</dbReference>
<accession>A0A1M6ERD5</accession>
<keyword evidence="2" id="KW-1185">Reference proteome</keyword>
<proteinExistence type="predicted"/>
<reference evidence="1 2" key="1">
    <citation type="submission" date="2016-11" db="EMBL/GenBank/DDBJ databases">
        <authorList>
            <person name="Jaros S."/>
            <person name="Januszkiewicz K."/>
            <person name="Wedrychowicz H."/>
        </authorList>
    </citation>
    <scope>NUCLEOTIDE SEQUENCE [LARGE SCALE GENOMIC DNA]</scope>
    <source>
        <strain evidence="1 2">DSM 21758</strain>
    </source>
</reference>
<evidence type="ECO:0000313" key="2">
    <source>
        <dbReference type="Proteomes" id="UP000184310"/>
    </source>
</evidence>
<organism evidence="1 2">
    <name type="scientific">Clostridium cavendishii DSM 21758</name>
    <dbReference type="NCBI Taxonomy" id="1121302"/>
    <lineage>
        <taxon>Bacteria</taxon>
        <taxon>Bacillati</taxon>
        <taxon>Bacillota</taxon>
        <taxon>Clostridia</taxon>
        <taxon>Eubacteriales</taxon>
        <taxon>Clostridiaceae</taxon>
        <taxon>Clostridium</taxon>
    </lineage>
</organism>